<dbReference type="Proteomes" id="UP000548787">
    <property type="component" value="Unassembled WGS sequence"/>
</dbReference>
<sequence length="371" mass="43131">MKKVLIMSSVHPWNDTRVFHKEAVSLARLGYDVTLYAMAGNHVYDDTIPNLCVVTFTPKSIAKRWKTWLQLYRIAKHSDAEIIHIHDPELLPLGYLLKRMHRKKMIFDMHEDFPAVLGGKKFGKMRIPRWLLRLVSTAEKKMLQKMNAVIYAEKYYKENYETLTTKQRDIYNYPFLQEATETLKYEKQTLIYAGAIHEIRGFKEMLAVAKLLKGANYDFQLLIIGKVPERLKIYAEQFVRNNNLEDEVKLLGRLDLPELMTYYAKSHIGLAILHPEANYLRSLPTKVFEYMSVSLPYVLSNFESYERLVEETGSGYVVNPLSPHEIASQIQTLLDDPLTQTELGTNGYKQHVANFNWSIEEQKLGELYDGI</sequence>
<gene>
    <name evidence="4" type="ORF">HPK16_14920</name>
</gene>
<evidence type="ECO:0000259" key="2">
    <source>
        <dbReference type="Pfam" id="PF00534"/>
    </source>
</evidence>
<proteinExistence type="predicted"/>
<dbReference type="CDD" id="cd03794">
    <property type="entry name" value="GT4_WbuB-like"/>
    <property type="match status" value="1"/>
</dbReference>
<feature type="domain" description="Glycosyltransferase subfamily 4-like N-terminal" evidence="3">
    <location>
        <begin position="18"/>
        <end position="162"/>
    </location>
</feature>
<dbReference type="RefSeq" id="WP_181677709.1">
    <property type="nucleotide sequence ID" value="NZ_JABJVM010000022.1"/>
</dbReference>
<dbReference type="SUPFAM" id="SSF53756">
    <property type="entry name" value="UDP-Glycosyltransferase/glycogen phosphorylase"/>
    <property type="match status" value="1"/>
</dbReference>
<evidence type="ECO:0000313" key="5">
    <source>
        <dbReference type="Proteomes" id="UP000548787"/>
    </source>
</evidence>
<dbReference type="GO" id="GO:0009103">
    <property type="term" value="P:lipopolysaccharide biosynthetic process"/>
    <property type="evidence" value="ECO:0007669"/>
    <property type="project" value="TreeGrafter"/>
</dbReference>
<dbReference type="InterPro" id="IPR001296">
    <property type="entry name" value="Glyco_trans_1"/>
</dbReference>
<protein>
    <submittedName>
        <fullName evidence="4">Glycosyltransferase family 4 protein</fullName>
    </submittedName>
</protein>
<dbReference type="PANTHER" id="PTHR46401:SF2">
    <property type="entry name" value="GLYCOSYLTRANSFERASE WBBK-RELATED"/>
    <property type="match status" value="1"/>
</dbReference>
<accession>A0A7W1T8Z7</accession>
<dbReference type="InterPro" id="IPR028098">
    <property type="entry name" value="Glyco_trans_4-like_N"/>
</dbReference>
<dbReference type="AlphaFoldDB" id="A0A7W1T8Z7"/>
<dbReference type="Gene3D" id="3.40.50.2000">
    <property type="entry name" value="Glycogen Phosphorylase B"/>
    <property type="match status" value="2"/>
</dbReference>
<evidence type="ECO:0000259" key="3">
    <source>
        <dbReference type="Pfam" id="PF13439"/>
    </source>
</evidence>
<feature type="domain" description="Glycosyl transferase family 1" evidence="2">
    <location>
        <begin position="183"/>
        <end position="350"/>
    </location>
</feature>
<evidence type="ECO:0000313" key="4">
    <source>
        <dbReference type="EMBL" id="MBA3927629.1"/>
    </source>
</evidence>
<name>A0A7W1T8Z7_9LIST</name>
<organism evidence="4 5">
    <name type="scientific">Listeria rustica</name>
    <dbReference type="NCBI Taxonomy" id="2713503"/>
    <lineage>
        <taxon>Bacteria</taxon>
        <taxon>Bacillati</taxon>
        <taxon>Bacillota</taxon>
        <taxon>Bacilli</taxon>
        <taxon>Bacillales</taxon>
        <taxon>Listeriaceae</taxon>
        <taxon>Listeria</taxon>
    </lineage>
</organism>
<dbReference type="Pfam" id="PF13439">
    <property type="entry name" value="Glyco_transf_4"/>
    <property type="match status" value="1"/>
</dbReference>
<reference evidence="4 5" key="1">
    <citation type="submission" date="2020-08" db="EMBL/GenBank/DDBJ databases">
        <title>Listeria ohnekaius sp. nov. and Listeria portnoyii sp. nov. isolated from non-agricultural and natural environments.</title>
        <authorList>
            <person name="Weller D."/>
            <person name="Belias A.M."/>
            <person name="Liao J."/>
            <person name="Guo S."/>
            <person name="Orsi R.H."/>
            <person name="Wiedmann M."/>
        </authorList>
    </citation>
    <scope>NUCLEOTIDE SEQUENCE [LARGE SCALE GENOMIC DNA]</scope>
    <source>
        <strain evidence="4 5">FSL W9-0585</strain>
    </source>
</reference>
<comment type="caution">
    <text evidence="4">The sequence shown here is derived from an EMBL/GenBank/DDBJ whole genome shotgun (WGS) entry which is preliminary data.</text>
</comment>
<keyword evidence="5" id="KW-1185">Reference proteome</keyword>
<dbReference type="Pfam" id="PF00534">
    <property type="entry name" value="Glycos_transf_1"/>
    <property type="match status" value="1"/>
</dbReference>
<dbReference type="PANTHER" id="PTHR46401">
    <property type="entry name" value="GLYCOSYLTRANSFERASE WBBK-RELATED"/>
    <property type="match status" value="1"/>
</dbReference>
<keyword evidence="1 4" id="KW-0808">Transferase</keyword>
<dbReference type="EMBL" id="JABJVM010000022">
    <property type="protein sequence ID" value="MBA3927629.1"/>
    <property type="molecule type" value="Genomic_DNA"/>
</dbReference>
<dbReference type="GO" id="GO:0016757">
    <property type="term" value="F:glycosyltransferase activity"/>
    <property type="evidence" value="ECO:0007669"/>
    <property type="project" value="InterPro"/>
</dbReference>
<evidence type="ECO:0000256" key="1">
    <source>
        <dbReference type="ARBA" id="ARBA00022679"/>
    </source>
</evidence>